<proteinExistence type="predicted"/>
<comment type="caution">
    <text evidence="1">The sequence shown here is derived from an EMBL/GenBank/DDBJ whole genome shotgun (WGS) entry which is preliminary data.</text>
</comment>
<dbReference type="EMBL" id="JAHUZN010000006">
    <property type="protein sequence ID" value="KAG8489938.1"/>
    <property type="molecule type" value="Genomic_DNA"/>
</dbReference>
<dbReference type="Proteomes" id="UP000701853">
    <property type="component" value="Chromosome 6"/>
</dbReference>
<evidence type="ECO:0000313" key="2">
    <source>
        <dbReference type="Proteomes" id="UP000701853"/>
    </source>
</evidence>
<keyword evidence="2" id="KW-1185">Reference proteome</keyword>
<evidence type="ECO:0000313" key="1">
    <source>
        <dbReference type="EMBL" id="KAG8489938.1"/>
    </source>
</evidence>
<reference evidence="1 2" key="1">
    <citation type="journal article" date="2021" name="bioRxiv">
        <title>The Gossypium anomalum genome as a resource for cotton improvement and evolutionary analysis of hybrid incompatibility.</title>
        <authorList>
            <person name="Grover C.E."/>
            <person name="Yuan D."/>
            <person name="Arick M.A."/>
            <person name="Miller E.R."/>
            <person name="Hu G."/>
            <person name="Peterson D.G."/>
            <person name="Wendel J.F."/>
            <person name="Udall J.A."/>
        </authorList>
    </citation>
    <scope>NUCLEOTIDE SEQUENCE [LARGE SCALE GENOMIC DNA]</scope>
    <source>
        <strain evidence="1">JFW-Udall</strain>
        <tissue evidence="1">Leaf</tissue>
    </source>
</reference>
<name>A0A8J6D3K1_9ROSI</name>
<sequence>MSNAKPVATPMVSVPTLSSLTGTKLSDGTLSVNICILHSSHNEHWCAVKRILRYVKSTTDFGLKFQPSAITLTSLSDTDWASSLKDKKSTSCYCVYLGANLVGWSSKEWTVVSHSTTKAEY</sequence>
<organism evidence="1 2">
    <name type="scientific">Gossypium anomalum</name>
    <dbReference type="NCBI Taxonomy" id="47600"/>
    <lineage>
        <taxon>Eukaryota</taxon>
        <taxon>Viridiplantae</taxon>
        <taxon>Streptophyta</taxon>
        <taxon>Embryophyta</taxon>
        <taxon>Tracheophyta</taxon>
        <taxon>Spermatophyta</taxon>
        <taxon>Magnoliopsida</taxon>
        <taxon>eudicotyledons</taxon>
        <taxon>Gunneridae</taxon>
        <taxon>Pentapetalae</taxon>
        <taxon>rosids</taxon>
        <taxon>malvids</taxon>
        <taxon>Malvales</taxon>
        <taxon>Malvaceae</taxon>
        <taxon>Malvoideae</taxon>
        <taxon>Gossypium</taxon>
    </lineage>
</organism>
<protein>
    <submittedName>
        <fullName evidence="1">Uncharacterized protein</fullName>
    </submittedName>
</protein>
<dbReference type="PANTHER" id="PTHR11439">
    <property type="entry name" value="GAG-POL-RELATED RETROTRANSPOSON"/>
    <property type="match status" value="1"/>
</dbReference>
<dbReference type="OrthoDB" id="1302207at2759"/>
<dbReference type="AlphaFoldDB" id="A0A8J6D3K1"/>
<gene>
    <name evidence="1" type="ORF">CXB51_016071</name>
</gene>
<accession>A0A8J6D3K1</accession>
<dbReference type="PANTHER" id="PTHR11439:SF467">
    <property type="entry name" value="INTEGRASE CATALYTIC DOMAIN-CONTAINING PROTEIN"/>
    <property type="match status" value="1"/>
</dbReference>